<feature type="region of interest" description="Disordered" evidence="1">
    <location>
        <begin position="237"/>
        <end position="276"/>
    </location>
</feature>
<keyword evidence="3" id="KW-1185">Reference proteome</keyword>
<name>A0ABN8Z0X1_RANTA</name>
<evidence type="ECO:0000313" key="2">
    <source>
        <dbReference type="EMBL" id="CAI9167379.1"/>
    </source>
</evidence>
<reference evidence="2" key="1">
    <citation type="submission" date="2023-04" db="EMBL/GenBank/DDBJ databases">
        <authorList>
            <consortium name="ELIXIR-Norway"/>
        </authorList>
    </citation>
    <scope>NUCLEOTIDE SEQUENCE [LARGE SCALE GENOMIC DNA]</scope>
</reference>
<accession>A0ABN8Z0X1</accession>
<feature type="region of interest" description="Disordered" evidence="1">
    <location>
        <begin position="173"/>
        <end position="198"/>
    </location>
</feature>
<dbReference type="EMBL" id="OX459962">
    <property type="protein sequence ID" value="CAI9167379.1"/>
    <property type="molecule type" value="Genomic_DNA"/>
</dbReference>
<protein>
    <submittedName>
        <fullName evidence="2">Uncharacterized protein</fullName>
    </submittedName>
</protein>
<evidence type="ECO:0000256" key="1">
    <source>
        <dbReference type="SAM" id="MobiDB-lite"/>
    </source>
</evidence>
<evidence type="ECO:0000313" key="3">
    <source>
        <dbReference type="Proteomes" id="UP001176941"/>
    </source>
</evidence>
<organism evidence="2 3">
    <name type="scientific">Rangifer tarandus platyrhynchus</name>
    <name type="common">Svalbard reindeer</name>
    <dbReference type="NCBI Taxonomy" id="3082113"/>
    <lineage>
        <taxon>Eukaryota</taxon>
        <taxon>Metazoa</taxon>
        <taxon>Chordata</taxon>
        <taxon>Craniata</taxon>
        <taxon>Vertebrata</taxon>
        <taxon>Euteleostomi</taxon>
        <taxon>Mammalia</taxon>
        <taxon>Eutheria</taxon>
        <taxon>Laurasiatheria</taxon>
        <taxon>Artiodactyla</taxon>
        <taxon>Ruminantia</taxon>
        <taxon>Pecora</taxon>
        <taxon>Cervidae</taxon>
        <taxon>Odocoileinae</taxon>
        <taxon>Rangifer</taxon>
    </lineage>
</organism>
<dbReference type="Proteomes" id="UP001176941">
    <property type="component" value="Chromosome 26"/>
</dbReference>
<sequence>MPQALCGNCRAGDPLAGPIVAVAAKAGGAPAVVLRPSSRLDWEAEKGDEAEAGETVKATLRACIVMAPRRCACPPWSACPNANGVCSVPLTSSPPHAAPQAPPHLGSIAPLVVLGLLEQLALAPSHVWGKALSVLQQLSKPDPSLTPRGHIEKCNRSLMRKHLGVAGRITEAPAHQTQEQGSRTPGHPLPPASPLELASTPTAFWPSPCVLAFGNVGGGGNSPLQRGRRWDLQKEVKRKAHLASRTPEEGSSPPWRALPRAPSSHGDGLETLMLTQ</sequence>
<proteinExistence type="predicted"/>
<gene>
    <name evidence="2" type="ORF">MRATA1EN1_LOCUS16341</name>
</gene>